<evidence type="ECO:0000256" key="1">
    <source>
        <dbReference type="SAM" id="MobiDB-lite"/>
    </source>
</evidence>
<sequence length="140" mass="15229">YLFCYIIFSHQIVLSVGDGGQDIAQNTEGKPSFAEIVTDTIKLLKKSHKSSWDKVKTIIHEMQQFFPPNIDFRSAEEAHAGVGAGGKMKAAVEKSFGKSEEALEASAKTAAKAVADAMHKTAEKKDSVSVSHNIEPHDEL</sequence>
<dbReference type="OrthoDB" id="690661at2759"/>
<protein>
    <submittedName>
        <fullName evidence="2">Uncharacterized protein</fullName>
    </submittedName>
</protein>
<dbReference type="AlphaFoldDB" id="A0A1Q3AR75"/>
<dbReference type="InParanoid" id="A0A1Q3AR75"/>
<comment type="caution">
    <text evidence="2">The sequence shown here is derived from an EMBL/GenBank/DDBJ whole genome shotgun (WGS) entry which is preliminary data.</text>
</comment>
<dbReference type="Proteomes" id="UP000187406">
    <property type="component" value="Unassembled WGS sequence"/>
</dbReference>
<dbReference type="PANTHER" id="PTHR35463:SF10">
    <property type="entry name" value="TRANSMEMBRANE PROTEIN"/>
    <property type="match status" value="1"/>
</dbReference>
<evidence type="ECO:0000313" key="2">
    <source>
        <dbReference type="EMBL" id="GAV58072.1"/>
    </source>
</evidence>
<name>A0A1Q3AR75_CEPFO</name>
<feature type="compositionally biased region" description="Basic and acidic residues" evidence="1">
    <location>
        <begin position="117"/>
        <end position="127"/>
    </location>
</feature>
<dbReference type="FunCoup" id="A0A1Q3AR75">
    <property type="interactions" value="20"/>
</dbReference>
<reference evidence="3" key="1">
    <citation type="submission" date="2016-04" db="EMBL/GenBank/DDBJ databases">
        <title>Cephalotus genome sequencing.</title>
        <authorList>
            <person name="Fukushima K."/>
            <person name="Hasebe M."/>
            <person name="Fang X."/>
        </authorList>
    </citation>
    <scope>NUCLEOTIDE SEQUENCE [LARGE SCALE GENOMIC DNA]</scope>
    <source>
        <strain evidence="3">cv. St1</strain>
    </source>
</reference>
<feature type="non-terminal residue" evidence="2">
    <location>
        <position position="140"/>
    </location>
</feature>
<feature type="non-terminal residue" evidence="2">
    <location>
        <position position="1"/>
    </location>
</feature>
<keyword evidence="3" id="KW-1185">Reference proteome</keyword>
<evidence type="ECO:0000313" key="3">
    <source>
        <dbReference type="Proteomes" id="UP000187406"/>
    </source>
</evidence>
<gene>
    <name evidence="2" type="ORF">CFOL_v3_01608</name>
</gene>
<dbReference type="EMBL" id="BDDD01000054">
    <property type="protein sequence ID" value="GAV58072.1"/>
    <property type="molecule type" value="Genomic_DNA"/>
</dbReference>
<accession>A0A1Q3AR75</accession>
<proteinExistence type="predicted"/>
<dbReference type="PANTHER" id="PTHR35463">
    <property type="entry name" value="TRANSMEMBRANE PROTEIN"/>
    <property type="match status" value="1"/>
</dbReference>
<feature type="region of interest" description="Disordered" evidence="1">
    <location>
        <begin position="117"/>
        <end position="140"/>
    </location>
</feature>
<organism evidence="2 3">
    <name type="scientific">Cephalotus follicularis</name>
    <name type="common">Albany pitcher plant</name>
    <dbReference type="NCBI Taxonomy" id="3775"/>
    <lineage>
        <taxon>Eukaryota</taxon>
        <taxon>Viridiplantae</taxon>
        <taxon>Streptophyta</taxon>
        <taxon>Embryophyta</taxon>
        <taxon>Tracheophyta</taxon>
        <taxon>Spermatophyta</taxon>
        <taxon>Magnoliopsida</taxon>
        <taxon>eudicotyledons</taxon>
        <taxon>Gunneridae</taxon>
        <taxon>Pentapetalae</taxon>
        <taxon>rosids</taxon>
        <taxon>fabids</taxon>
        <taxon>Oxalidales</taxon>
        <taxon>Cephalotaceae</taxon>
        <taxon>Cephalotus</taxon>
    </lineage>
</organism>